<protein>
    <submittedName>
        <fullName evidence="5">MFS transporter</fullName>
    </submittedName>
</protein>
<feature type="transmembrane region" description="Helical" evidence="4">
    <location>
        <begin position="242"/>
        <end position="261"/>
    </location>
</feature>
<proteinExistence type="predicted"/>
<evidence type="ECO:0000256" key="2">
    <source>
        <dbReference type="ARBA" id="ARBA00022989"/>
    </source>
</evidence>
<feature type="transmembrane region" description="Helical" evidence="4">
    <location>
        <begin position="154"/>
        <end position="177"/>
    </location>
</feature>
<dbReference type="Proteomes" id="UP000786875">
    <property type="component" value="Unassembled WGS sequence"/>
</dbReference>
<dbReference type="InterPro" id="IPR011701">
    <property type="entry name" value="MFS"/>
</dbReference>
<dbReference type="EMBL" id="JABBFO010000008">
    <property type="protein sequence ID" value="MBT0727632.1"/>
    <property type="molecule type" value="Genomic_DNA"/>
</dbReference>
<keyword evidence="3 4" id="KW-0472">Membrane</keyword>
<reference evidence="5 6" key="1">
    <citation type="submission" date="2020-04" db="EMBL/GenBank/DDBJ databases">
        <title>Genome sequencing of Rosenbergiella species.</title>
        <authorList>
            <person name="Alvarez-Perez S."/>
            <person name="Lievens B."/>
        </authorList>
    </citation>
    <scope>NUCLEOTIDE SEQUENCE [LARGE SCALE GENOMIC DNA]</scope>
    <source>
        <strain evidence="5 6">CdVSA20.1</strain>
    </source>
</reference>
<evidence type="ECO:0000256" key="3">
    <source>
        <dbReference type="ARBA" id="ARBA00023136"/>
    </source>
</evidence>
<keyword evidence="1 4" id="KW-0812">Transmembrane</keyword>
<feature type="transmembrane region" description="Helical" evidence="4">
    <location>
        <begin position="281"/>
        <end position="301"/>
    </location>
</feature>
<dbReference type="PANTHER" id="PTHR43596:SF1">
    <property type="entry name" value="ADP,ATP CARRIER PROTEIN"/>
    <property type="match status" value="1"/>
</dbReference>
<feature type="transmembrane region" description="Helical" evidence="4">
    <location>
        <begin position="58"/>
        <end position="77"/>
    </location>
</feature>
<gene>
    <name evidence="5" type="ORF">HGT73_09595</name>
</gene>
<dbReference type="InterPro" id="IPR036259">
    <property type="entry name" value="MFS_trans_sf"/>
</dbReference>
<evidence type="ECO:0000313" key="5">
    <source>
        <dbReference type="EMBL" id="MBT0727632.1"/>
    </source>
</evidence>
<evidence type="ECO:0000313" key="6">
    <source>
        <dbReference type="Proteomes" id="UP000786875"/>
    </source>
</evidence>
<dbReference type="Pfam" id="PF07690">
    <property type="entry name" value="MFS_1"/>
    <property type="match status" value="1"/>
</dbReference>
<feature type="transmembrane region" description="Helical" evidence="4">
    <location>
        <begin position="89"/>
        <end position="111"/>
    </location>
</feature>
<evidence type="ECO:0000256" key="4">
    <source>
        <dbReference type="SAM" id="Phobius"/>
    </source>
</evidence>
<feature type="transmembrane region" description="Helical" evidence="4">
    <location>
        <begin position="23"/>
        <end position="43"/>
    </location>
</feature>
<name>A0ABS5T691_9GAMM</name>
<dbReference type="PANTHER" id="PTHR43596">
    <property type="entry name" value="ADP,ATP CARRIER PROTEIN"/>
    <property type="match status" value="1"/>
</dbReference>
<dbReference type="RefSeq" id="WP_244968515.1">
    <property type="nucleotide sequence ID" value="NZ_JABBFO010000008.1"/>
</dbReference>
<feature type="transmembrane region" description="Helical" evidence="4">
    <location>
        <begin position="393"/>
        <end position="418"/>
    </location>
</feature>
<organism evidence="5 6">
    <name type="scientific">Rosenbergiella australiborealis</name>
    <dbReference type="NCBI Taxonomy" id="1544696"/>
    <lineage>
        <taxon>Bacteria</taxon>
        <taxon>Pseudomonadati</taxon>
        <taxon>Pseudomonadota</taxon>
        <taxon>Gammaproteobacteria</taxon>
        <taxon>Enterobacterales</taxon>
        <taxon>Erwiniaceae</taxon>
        <taxon>Rosenbergiella</taxon>
    </lineage>
</organism>
<accession>A0ABS5T691</accession>
<keyword evidence="2 4" id="KW-1133">Transmembrane helix</keyword>
<dbReference type="SUPFAM" id="SSF103473">
    <property type="entry name" value="MFS general substrate transporter"/>
    <property type="match status" value="1"/>
</dbReference>
<feature type="transmembrane region" description="Helical" evidence="4">
    <location>
        <begin position="308"/>
        <end position="328"/>
    </location>
</feature>
<sequence>MMSELSSFKEKLCRALSLRQEELAPLVWGWLYIFSLLCAYYILRPIRDTISTVIGAHSLPWLFTAVLVTMLLLQWPYNKLSQRLPRERFISYSYQGCALIIGGFALGFYYLGGLHNLFLGRAFFIWVSVFNLFAVSVFWALIVDIFDSERGKRLFGLLAAAATLGAIAGSGLTSLIARHLSTSVLLLIAVGLIQVSVFSAQRLSHKGRQLTHTTQEKSVSPSTQGGLTPLLIGIRQTFASPYLLGICGYILFYSITSTLIYFQQATIVQHAFLGDTQRTTFFANVDLAINLLTLLCQLTASGKIIARLGVAIGLASLPIVSFIGFGWLGAAPSLTVLVGVTILRRTMNFALARPSREILFTVVPTAEKYHAKVFIDTLIYRAGDQVGAWSYQAVSLLGIAALPLTLFSMLLAAIWAGLSIGLGHAQKRKAEIPVSHDKPLHSDYEKKQQ</sequence>
<comment type="caution">
    <text evidence="5">The sequence shown here is derived from an EMBL/GenBank/DDBJ whole genome shotgun (WGS) entry which is preliminary data.</text>
</comment>
<dbReference type="Gene3D" id="1.20.1250.20">
    <property type="entry name" value="MFS general substrate transporter like domains"/>
    <property type="match status" value="1"/>
</dbReference>
<keyword evidence="6" id="KW-1185">Reference proteome</keyword>
<evidence type="ECO:0000256" key="1">
    <source>
        <dbReference type="ARBA" id="ARBA00022692"/>
    </source>
</evidence>
<feature type="transmembrane region" description="Helical" evidence="4">
    <location>
        <begin position="183"/>
        <end position="200"/>
    </location>
</feature>
<feature type="transmembrane region" description="Helical" evidence="4">
    <location>
        <begin position="123"/>
        <end position="142"/>
    </location>
</feature>